<dbReference type="KEGG" id="pno:SNOG_02941"/>
<dbReference type="Pfam" id="PF00651">
    <property type="entry name" value="BTB"/>
    <property type="match status" value="1"/>
</dbReference>
<accession>Q0UZ73</accession>
<dbReference type="InParanoid" id="Q0UZ73"/>
<name>Q0UZ73_PHANO</name>
<feature type="domain" description="BTB" evidence="1">
    <location>
        <begin position="30"/>
        <end position="96"/>
    </location>
</feature>
<dbReference type="STRING" id="321614.Q0UZ73"/>
<dbReference type="Proteomes" id="UP000001055">
    <property type="component" value="Unassembled WGS sequence"/>
</dbReference>
<dbReference type="RefSeq" id="XP_001793535.1">
    <property type="nucleotide sequence ID" value="XM_001793483.1"/>
</dbReference>
<dbReference type="AlphaFoldDB" id="Q0UZ73"/>
<dbReference type="SUPFAM" id="SSF54695">
    <property type="entry name" value="POZ domain"/>
    <property type="match status" value="1"/>
</dbReference>
<dbReference type="Gene3D" id="3.30.710.10">
    <property type="entry name" value="Potassium Channel Kv1.1, Chain A"/>
    <property type="match status" value="1"/>
</dbReference>
<evidence type="ECO:0000259" key="1">
    <source>
        <dbReference type="PROSITE" id="PS50097"/>
    </source>
</evidence>
<dbReference type="VEuPathDB" id="FungiDB:JI435_029410"/>
<dbReference type="InterPro" id="IPR011333">
    <property type="entry name" value="SKP1/BTB/POZ_sf"/>
</dbReference>
<sequence length="267" mass="29375">MSGPSDKSASAAEASTTNPYTKYYNSPTLSDVVICYGNNGEGVFYGHKLQLSAKAQWFEKAFTHGFAETSADKVTLHEDDPAAVEGMLKHIYGKQLIDLDCTGIEDVFFAIELYRIADKYDCPSLETEAPDLLGRLVAKFFDQLHIQEEMSGINDLYKITSAVYDFEETRSGSKRSPILRSLISCIFANNAAKPFEGSQVLSKGISKAVVQASICYLKAGFHSSGSITFSSTHSIIIRKPVETNERLQPTSNNDHTRFDQVAALTDV</sequence>
<dbReference type="InterPro" id="IPR000210">
    <property type="entry name" value="BTB/POZ_dom"/>
</dbReference>
<evidence type="ECO:0000313" key="2">
    <source>
        <dbReference type="EMBL" id="EAT89672.2"/>
    </source>
</evidence>
<reference evidence="3" key="1">
    <citation type="journal article" date="2007" name="Plant Cell">
        <title>Dothideomycete-plant interactions illuminated by genome sequencing and EST analysis of the wheat pathogen Stagonospora nodorum.</title>
        <authorList>
            <person name="Hane J.K."/>
            <person name="Lowe R.G."/>
            <person name="Solomon P.S."/>
            <person name="Tan K.C."/>
            <person name="Schoch C.L."/>
            <person name="Spatafora J.W."/>
            <person name="Crous P.W."/>
            <person name="Kodira C."/>
            <person name="Birren B.W."/>
            <person name="Galagan J.E."/>
            <person name="Torriani S.F."/>
            <person name="McDonald B.A."/>
            <person name="Oliver R.P."/>
        </authorList>
    </citation>
    <scope>NUCLEOTIDE SEQUENCE [LARGE SCALE GENOMIC DNA]</scope>
    <source>
        <strain evidence="3">SN15 / ATCC MYA-4574 / FGSC 10173</strain>
    </source>
</reference>
<dbReference type="PANTHER" id="PTHR24413">
    <property type="entry name" value="SPECKLE-TYPE POZ PROTEIN"/>
    <property type="match status" value="1"/>
</dbReference>
<dbReference type="EMBL" id="CH445328">
    <property type="protein sequence ID" value="EAT89672.2"/>
    <property type="molecule type" value="Genomic_DNA"/>
</dbReference>
<protein>
    <recommendedName>
        <fullName evidence="1">BTB domain-containing protein</fullName>
    </recommendedName>
</protein>
<dbReference type="PROSITE" id="PS50097">
    <property type="entry name" value="BTB"/>
    <property type="match status" value="1"/>
</dbReference>
<dbReference type="GeneID" id="5970392"/>
<dbReference type="SMART" id="SM00225">
    <property type="entry name" value="BTB"/>
    <property type="match status" value="1"/>
</dbReference>
<organism evidence="2 3">
    <name type="scientific">Phaeosphaeria nodorum (strain SN15 / ATCC MYA-4574 / FGSC 10173)</name>
    <name type="common">Glume blotch fungus</name>
    <name type="synonym">Parastagonospora nodorum</name>
    <dbReference type="NCBI Taxonomy" id="321614"/>
    <lineage>
        <taxon>Eukaryota</taxon>
        <taxon>Fungi</taxon>
        <taxon>Dikarya</taxon>
        <taxon>Ascomycota</taxon>
        <taxon>Pezizomycotina</taxon>
        <taxon>Dothideomycetes</taxon>
        <taxon>Pleosporomycetidae</taxon>
        <taxon>Pleosporales</taxon>
        <taxon>Pleosporineae</taxon>
        <taxon>Phaeosphaeriaceae</taxon>
        <taxon>Parastagonospora</taxon>
    </lineage>
</organism>
<proteinExistence type="predicted"/>
<evidence type="ECO:0000313" key="3">
    <source>
        <dbReference type="Proteomes" id="UP000001055"/>
    </source>
</evidence>
<gene>
    <name evidence="2" type="ORF">SNOG_02941</name>
</gene>